<reference evidence="2 3" key="1">
    <citation type="submission" date="2018-06" db="EMBL/GenBank/DDBJ databases">
        <title>Mutators as drivers of adaptation in pathogenic bacteria and a risk factor for host jumps and vaccine escape.</title>
        <authorList>
            <person name="Barnes A.C."/>
            <person name="Silayeva O."/>
        </authorList>
    </citation>
    <scope>NUCLEOTIDE SEQUENCE [LARGE SCALE GENOMIC DNA]</scope>
    <source>
        <strain evidence="2 3">QMA0445</strain>
    </source>
</reference>
<dbReference type="AlphaFoldDB" id="A0A3L8G3F7"/>
<evidence type="ECO:0000313" key="2">
    <source>
        <dbReference type="EMBL" id="RLU54568.1"/>
    </source>
</evidence>
<comment type="caution">
    <text evidence="2">The sequence shown here is derived from an EMBL/GenBank/DDBJ whole genome shotgun (WGS) entry which is preliminary data.</text>
</comment>
<keyword evidence="1" id="KW-1133">Transmembrane helix</keyword>
<evidence type="ECO:0000256" key="1">
    <source>
        <dbReference type="SAM" id="Phobius"/>
    </source>
</evidence>
<organism evidence="2 3">
    <name type="scientific">Streptococcus iniae</name>
    <name type="common">Streptococcus shiloi</name>
    <dbReference type="NCBI Taxonomy" id="1346"/>
    <lineage>
        <taxon>Bacteria</taxon>
        <taxon>Bacillati</taxon>
        <taxon>Bacillota</taxon>
        <taxon>Bacilli</taxon>
        <taxon>Lactobacillales</taxon>
        <taxon>Streptococcaceae</taxon>
        <taxon>Streptococcus</taxon>
    </lineage>
</organism>
<keyword evidence="1" id="KW-0812">Transmembrane</keyword>
<keyword evidence="1" id="KW-0472">Membrane</keyword>
<gene>
    <name evidence="2" type="ORF">DIY07_10255</name>
</gene>
<feature type="transmembrane region" description="Helical" evidence="1">
    <location>
        <begin position="139"/>
        <end position="156"/>
    </location>
</feature>
<sequence length="204" mass="23082">MINTIITGIILYTGTAVDLLIILMIFFAKLKKKDEIRQIYLGQFLGSGFLIFLSMIFAYLLHFVPDKELLGLLGLVPIFLGLKVLLGGEEGGEELANERLKQPKKINIVYTLAMITAVSCGADNIGLFVPYFITLNFQKLIVTLITFFVMIFLLVYSAQKIVNLPKIGEFLEKNSRWFISIVYIVLGIFILIENNSIELFKTLF</sequence>
<dbReference type="Proteomes" id="UP000269148">
    <property type="component" value="Unassembled WGS sequence"/>
</dbReference>
<dbReference type="EMBL" id="QLQD01000086">
    <property type="protein sequence ID" value="RLU54568.1"/>
    <property type="molecule type" value="Genomic_DNA"/>
</dbReference>
<protein>
    <submittedName>
        <fullName evidence="2">Cadmium transporter</fullName>
    </submittedName>
</protein>
<feature type="transmembrane region" description="Helical" evidence="1">
    <location>
        <begin position="39"/>
        <end position="63"/>
    </location>
</feature>
<dbReference type="NCBIfam" id="TIGR00779">
    <property type="entry name" value="cad"/>
    <property type="match status" value="1"/>
</dbReference>
<feature type="transmembrane region" description="Helical" evidence="1">
    <location>
        <begin position="177"/>
        <end position="197"/>
    </location>
</feature>
<feature type="transmembrane region" description="Helical" evidence="1">
    <location>
        <begin position="69"/>
        <end position="86"/>
    </location>
</feature>
<feature type="transmembrane region" description="Helical" evidence="1">
    <location>
        <begin position="6"/>
        <end position="27"/>
    </location>
</feature>
<accession>A0A3L8G3F7</accession>
<evidence type="ECO:0000313" key="3">
    <source>
        <dbReference type="Proteomes" id="UP000269148"/>
    </source>
</evidence>
<feature type="transmembrane region" description="Helical" evidence="1">
    <location>
        <begin position="107"/>
        <end position="133"/>
    </location>
</feature>
<proteinExistence type="predicted"/>
<name>A0A3L8G3F7_STRIN</name>
<dbReference type="Pfam" id="PF03596">
    <property type="entry name" value="Cad"/>
    <property type="match status" value="1"/>
</dbReference>
<dbReference type="InterPro" id="IPR004676">
    <property type="entry name" value="Cd-R_transporter"/>
</dbReference>
<dbReference type="RefSeq" id="WP_013794516.1">
    <property type="nucleotide sequence ID" value="NZ_QLQC01000086.1"/>
</dbReference>
<dbReference type="OrthoDB" id="7995400at2"/>